<dbReference type="STRING" id="28034.BFX07_03495"/>
<comment type="subunit">
    <text evidence="8">NDH-1 is composed of 14 different subunits. Subunits NuoA, H, J, K, L, M, N constitute the membrane sector of the complex.</text>
</comment>
<evidence type="ECO:0000256" key="1">
    <source>
        <dbReference type="ARBA" id="ARBA00004141"/>
    </source>
</evidence>
<comment type="function">
    <text evidence="8">NDH-1 shuttles electrons from NADH, via FMN and iron-sulfur (Fe-S) centers, to quinones in the respiratory chain. The immediate electron acceptor for the enzyme in this species is believed to be a menaquinone. Couples the redox reaction to proton translocation (for every two electrons transferred, four hydrogen ions are translocated across the cytoplasmic membrane), and thus conserves the redox energy in a proton gradient.</text>
</comment>
<protein>
    <recommendedName>
        <fullName evidence="8">NADH-quinone oxidoreductase subunit K</fullName>
        <ecNumber evidence="8">7.1.1.-</ecNumber>
    </recommendedName>
    <alternativeName>
        <fullName evidence="8">NADH dehydrogenase I subunit K</fullName>
    </alternativeName>
    <alternativeName>
        <fullName evidence="8">NDH-1 subunit K</fullName>
    </alternativeName>
</protein>
<dbReference type="InterPro" id="IPR039428">
    <property type="entry name" value="NUOK/Mnh_C1-like"/>
</dbReference>
<dbReference type="GO" id="GO:0050136">
    <property type="term" value="F:NADH dehydrogenase (quinone) (non-electrogenic) activity"/>
    <property type="evidence" value="ECO:0007669"/>
    <property type="project" value="UniProtKB-UniRule"/>
</dbReference>
<reference evidence="10" key="1">
    <citation type="submission" date="2017-04" db="EMBL/GenBank/DDBJ databases">
        <authorList>
            <person name="Varghese N."/>
            <person name="Submissions S."/>
        </authorList>
    </citation>
    <scope>NUCLEOTIDE SEQUENCE [LARGE SCALE GENOMIC DNA]</scope>
    <source>
        <strain evidence="10">DSM 9293</strain>
    </source>
</reference>
<dbReference type="EMBL" id="FWWY01000001">
    <property type="protein sequence ID" value="SMC05292.1"/>
    <property type="molecule type" value="Genomic_DNA"/>
</dbReference>
<keyword evidence="8" id="KW-1003">Cell membrane</keyword>
<keyword evidence="5 8" id="KW-0874">Quinone</keyword>
<dbReference type="Gene3D" id="1.10.287.3510">
    <property type="match status" value="1"/>
</dbReference>
<keyword evidence="8" id="KW-0520">NAD</keyword>
<keyword evidence="7 8" id="KW-0472">Membrane</keyword>
<evidence type="ECO:0000256" key="5">
    <source>
        <dbReference type="ARBA" id="ARBA00022719"/>
    </source>
</evidence>
<evidence type="ECO:0000313" key="10">
    <source>
        <dbReference type="Proteomes" id="UP000192660"/>
    </source>
</evidence>
<dbReference type="Pfam" id="PF00420">
    <property type="entry name" value="Oxidored_q2"/>
    <property type="match status" value="1"/>
</dbReference>
<dbReference type="GO" id="GO:0042773">
    <property type="term" value="P:ATP synthesis coupled electron transport"/>
    <property type="evidence" value="ECO:0007669"/>
    <property type="project" value="InterPro"/>
</dbReference>
<dbReference type="GO" id="GO:0048038">
    <property type="term" value="F:quinone binding"/>
    <property type="evidence" value="ECO:0007669"/>
    <property type="project" value="UniProtKB-KW"/>
</dbReference>
<comment type="similarity">
    <text evidence="2 8">Belongs to the complex I subunit 4L family.</text>
</comment>
<dbReference type="PANTHER" id="PTHR11434:SF16">
    <property type="entry name" value="NADH-UBIQUINONE OXIDOREDUCTASE CHAIN 4L"/>
    <property type="match status" value="1"/>
</dbReference>
<comment type="subcellular location">
    <subcellularLocation>
        <location evidence="8">Cell membrane</location>
        <topology evidence="8">Multi-pass membrane protein</topology>
    </subcellularLocation>
    <subcellularLocation>
        <location evidence="1">Membrane</location>
        <topology evidence="1">Multi-pass membrane protein</topology>
    </subcellularLocation>
</comment>
<organism evidence="9 10">
    <name type="scientific">Sulfobacillus thermosulfidooxidans (strain DSM 9293 / VKM B-1269 / AT-1)</name>
    <dbReference type="NCBI Taxonomy" id="929705"/>
    <lineage>
        <taxon>Bacteria</taxon>
        <taxon>Bacillati</taxon>
        <taxon>Bacillota</taxon>
        <taxon>Clostridia</taxon>
        <taxon>Eubacteriales</taxon>
        <taxon>Clostridiales Family XVII. Incertae Sedis</taxon>
        <taxon>Sulfobacillus</taxon>
    </lineage>
</organism>
<dbReference type="PANTHER" id="PTHR11434">
    <property type="entry name" value="NADH-UBIQUINONE OXIDOREDUCTASE SUBUNIT ND4L"/>
    <property type="match status" value="1"/>
</dbReference>
<dbReference type="InterPro" id="IPR001133">
    <property type="entry name" value="NADH_UbQ_OxRdtase_chain4L/K"/>
</dbReference>
<dbReference type="GO" id="GO:0030964">
    <property type="term" value="C:NADH dehydrogenase complex"/>
    <property type="evidence" value="ECO:0007669"/>
    <property type="project" value="TreeGrafter"/>
</dbReference>
<keyword evidence="3 8" id="KW-0813">Transport</keyword>
<dbReference type="Proteomes" id="UP000192660">
    <property type="component" value="Unassembled WGS sequence"/>
</dbReference>
<dbReference type="FunFam" id="1.10.287.3510:FF:000001">
    <property type="entry name" value="NADH-quinone oxidoreductase subunit K"/>
    <property type="match status" value="1"/>
</dbReference>
<keyword evidence="8" id="KW-1278">Translocase</keyword>
<dbReference type="HAMAP" id="MF_01456">
    <property type="entry name" value="NDH1_NuoK"/>
    <property type="match status" value="1"/>
</dbReference>
<evidence type="ECO:0000256" key="6">
    <source>
        <dbReference type="ARBA" id="ARBA00022989"/>
    </source>
</evidence>
<evidence type="ECO:0000256" key="7">
    <source>
        <dbReference type="ARBA" id="ARBA00023136"/>
    </source>
</evidence>
<evidence type="ECO:0000256" key="2">
    <source>
        <dbReference type="ARBA" id="ARBA00010519"/>
    </source>
</evidence>
<dbReference type="RefSeq" id="WP_020374004.1">
    <property type="nucleotide sequence ID" value="NZ_FWWY01000001.1"/>
</dbReference>
<comment type="catalytic activity">
    <reaction evidence="8">
        <text>a quinone + NADH + 5 H(+)(in) = a quinol + NAD(+) + 4 H(+)(out)</text>
        <dbReference type="Rhea" id="RHEA:57888"/>
        <dbReference type="ChEBI" id="CHEBI:15378"/>
        <dbReference type="ChEBI" id="CHEBI:24646"/>
        <dbReference type="ChEBI" id="CHEBI:57540"/>
        <dbReference type="ChEBI" id="CHEBI:57945"/>
        <dbReference type="ChEBI" id="CHEBI:132124"/>
    </reaction>
</comment>
<accession>A0A1W1WGH6</accession>
<gene>
    <name evidence="8" type="primary">nuoK</name>
    <name evidence="9" type="ORF">SAMN00768000_2144</name>
</gene>
<keyword evidence="10" id="KW-1185">Reference proteome</keyword>
<feature type="transmembrane region" description="Helical" evidence="8">
    <location>
        <begin position="6"/>
        <end position="24"/>
    </location>
</feature>
<dbReference type="NCBIfam" id="NF004320">
    <property type="entry name" value="PRK05715.1-2"/>
    <property type="match status" value="1"/>
</dbReference>
<keyword evidence="4 8" id="KW-0812">Transmembrane</keyword>
<dbReference type="AlphaFoldDB" id="A0A1W1WGH6"/>
<dbReference type="EC" id="7.1.1.-" evidence="8"/>
<evidence type="ECO:0000256" key="3">
    <source>
        <dbReference type="ARBA" id="ARBA00022448"/>
    </source>
</evidence>
<proteinExistence type="inferred from homology"/>
<feature type="transmembrane region" description="Helical" evidence="8">
    <location>
        <begin position="29"/>
        <end position="49"/>
    </location>
</feature>
<name>A0A1W1WGH6_SULTA</name>
<evidence type="ECO:0000256" key="4">
    <source>
        <dbReference type="ARBA" id="ARBA00022692"/>
    </source>
</evidence>
<evidence type="ECO:0000256" key="8">
    <source>
        <dbReference type="HAMAP-Rule" id="MF_01456"/>
    </source>
</evidence>
<keyword evidence="6 8" id="KW-1133">Transmembrane helix</keyword>
<evidence type="ECO:0000313" key="9">
    <source>
        <dbReference type="EMBL" id="SMC05292.1"/>
    </source>
</evidence>
<feature type="transmembrane region" description="Helical" evidence="8">
    <location>
        <begin position="61"/>
        <end position="84"/>
    </location>
</feature>
<dbReference type="GO" id="GO:0005886">
    <property type="term" value="C:plasma membrane"/>
    <property type="evidence" value="ECO:0007669"/>
    <property type="project" value="UniProtKB-SubCell"/>
</dbReference>
<sequence>MIYSNWIVALAGIIFAIGAIGVMFRRNPLIMFMASEMMWNAAALAFVAYARELHDMNGQVMAFLIIATAAAEVGIGLAIIVSVYHKRHRLDIDEISRLKG</sequence>